<evidence type="ECO:0000256" key="7">
    <source>
        <dbReference type="ARBA" id="ARBA00023136"/>
    </source>
</evidence>
<keyword evidence="6 9" id="KW-1133">Transmembrane helix</keyword>
<gene>
    <name evidence="11" type="ORF">BG454_08115</name>
</gene>
<dbReference type="PANTHER" id="PTHR35011:SF4">
    <property type="entry name" value="SLL1102 PROTEIN"/>
    <property type="match status" value="1"/>
</dbReference>
<keyword evidence="7 9" id="KW-0472">Membrane</keyword>
<dbReference type="Proteomes" id="UP000228948">
    <property type="component" value="Chromosome"/>
</dbReference>
<keyword evidence="2 9" id="KW-0813">Transport</keyword>
<feature type="transmembrane region" description="Helical" evidence="9">
    <location>
        <begin position="53"/>
        <end position="71"/>
    </location>
</feature>
<dbReference type="Pfam" id="PF04290">
    <property type="entry name" value="DctQ"/>
    <property type="match status" value="1"/>
</dbReference>
<evidence type="ECO:0000256" key="2">
    <source>
        <dbReference type="ARBA" id="ARBA00022448"/>
    </source>
</evidence>
<organism evidence="11 12">
    <name type="scientific">Roseinatronobacter bogoriensis subsp. barguzinensis</name>
    <dbReference type="NCBI Taxonomy" id="441209"/>
    <lineage>
        <taxon>Bacteria</taxon>
        <taxon>Pseudomonadati</taxon>
        <taxon>Pseudomonadota</taxon>
        <taxon>Alphaproteobacteria</taxon>
        <taxon>Rhodobacterales</taxon>
        <taxon>Paracoccaceae</taxon>
        <taxon>Roseinatronobacter</taxon>
    </lineage>
</organism>
<dbReference type="GO" id="GO:0005886">
    <property type="term" value="C:plasma membrane"/>
    <property type="evidence" value="ECO:0007669"/>
    <property type="project" value="UniProtKB-SubCell"/>
</dbReference>
<dbReference type="InterPro" id="IPR007387">
    <property type="entry name" value="TRAP_DctQ"/>
</dbReference>
<proteinExistence type="inferred from homology"/>
<keyword evidence="4 9" id="KW-0997">Cell inner membrane</keyword>
<dbReference type="KEGG" id="rbg:BG454_08115"/>
<keyword evidence="5 9" id="KW-0812">Transmembrane</keyword>
<evidence type="ECO:0000313" key="11">
    <source>
        <dbReference type="EMBL" id="ATX67758.1"/>
    </source>
</evidence>
<evidence type="ECO:0000256" key="6">
    <source>
        <dbReference type="ARBA" id="ARBA00022989"/>
    </source>
</evidence>
<name>A0A2K8KKW7_9RHOB</name>
<dbReference type="GO" id="GO:0022857">
    <property type="term" value="F:transmembrane transporter activity"/>
    <property type="evidence" value="ECO:0007669"/>
    <property type="project" value="UniProtKB-UniRule"/>
</dbReference>
<accession>A0A2K8KKW7</accession>
<comment type="subunit">
    <text evidence="9">The complex comprises the extracytoplasmic solute receptor protein and the two transmembrane proteins.</text>
</comment>
<evidence type="ECO:0000256" key="9">
    <source>
        <dbReference type="RuleBase" id="RU369079"/>
    </source>
</evidence>
<evidence type="ECO:0000259" key="10">
    <source>
        <dbReference type="Pfam" id="PF04290"/>
    </source>
</evidence>
<dbReference type="STRING" id="441209.GCA_001870665_01400"/>
<dbReference type="OrthoDB" id="9794346at2"/>
<feature type="transmembrane region" description="Helical" evidence="9">
    <location>
        <begin position="92"/>
        <end position="117"/>
    </location>
</feature>
<dbReference type="InterPro" id="IPR055348">
    <property type="entry name" value="DctQ"/>
</dbReference>
<protein>
    <recommendedName>
        <fullName evidence="9">TRAP transporter small permease protein</fullName>
    </recommendedName>
</protein>
<evidence type="ECO:0000256" key="4">
    <source>
        <dbReference type="ARBA" id="ARBA00022519"/>
    </source>
</evidence>
<dbReference type="RefSeq" id="WP_071482011.1">
    <property type="nucleotide sequence ID" value="NZ_CP024899.1"/>
</dbReference>
<comment type="subcellular location">
    <subcellularLocation>
        <location evidence="1 9">Cell inner membrane</location>
        <topology evidence="1 9">Multi-pass membrane protein</topology>
    </subcellularLocation>
</comment>
<sequence>MTALSYLMRLINLMNRAIGNVFMWLSVGIVLVCFWVVVERYVFLNTRLWMQDLYPWMNGVMFTAVAGYALYRNDHVRVDIFYRPASTLRKAWLDLLGVCIFLMPFAWVVWSYSLVFVQRSIRLGEASANPGGMPGLWVLKTFILVLAVVIALQGIAMAIRSILIIAGRYDLVPDDYKYKYDTETV</sequence>
<dbReference type="PANTHER" id="PTHR35011">
    <property type="entry name" value="2,3-DIKETO-L-GULONATE TRAP TRANSPORTER SMALL PERMEASE PROTEIN YIAM"/>
    <property type="match status" value="1"/>
</dbReference>
<evidence type="ECO:0000256" key="1">
    <source>
        <dbReference type="ARBA" id="ARBA00004429"/>
    </source>
</evidence>
<feature type="transmembrane region" description="Helical" evidence="9">
    <location>
        <begin position="137"/>
        <end position="159"/>
    </location>
</feature>
<keyword evidence="3" id="KW-1003">Cell membrane</keyword>
<dbReference type="AlphaFoldDB" id="A0A2K8KKW7"/>
<comment type="function">
    <text evidence="9">Part of the tripartite ATP-independent periplasmic (TRAP) transport system.</text>
</comment>
<comment type="similarity">
    <text evidence="8 9">Belongs to the TRAP transporter small permease family.</text>
</comment>
<feature type="transmembrane region" description="Helical" evidence="9">
    <location>
        <begin position="21"/>
        <end position="38"/>
    </location>
</feature>
<evidence type="ECO:0000256" key="5">
    <source>
        <dbReference type="ARBA" id="ARBA00022692"/>
    </source>
</evidence>
<dbReference type="EMBL" id="CP024899">
    <property type="protein sequence ID" value="ATX67758.1"/>
    <property type="molecule type" value="Genomic_DNA"/>
</dbReference>
<evidence type="ECO:0000313" key="12">
    <source>
        <dbReference type="Proteomes" id="UP000228948"/>
    </source>
</evidence>
<reference evidence="11 12" key="1">
    <citation type="submission" date="2017-11" db="EMBL/GenBank/DDBJ databases">
        <title>Revised Sequence and Annotation of the Rhodobaca barguzinensis strain alga05 Genome.</title>
        <authorList>
            <person name="Kopejtka K."/>
            <person name="Tomasch J.M."/>
            <person name="Bunk B."/>
            <person name="Koblizek M."/>
        </authorList>
    </citation>
    <scope>NUCLEOTIDE SEQUENCE [LARGE SCALE GENOMIC DNA]</scope>
    <source>
        <strain evidence="12">alga05</strain>
    </source>
</reference>
<keyword evidence="12" id="KW-1185">Reference proteome</keyword>
<feature type="domain" description="Tripartite ATP-independent periplasmic transporters DctQ component" evidence="10">
    <location>
        <begin position="29"/>
        <end position="162"/>
    </location>
</feature>
<evidence type="ECO:0000256" key="3">
    <source>
        <dbReference type="ARBA" id="ARBA00022475"/>
    </source>
</evidence>
<evidence type="ECO:0000256" key="8">
    <source>
        <dbReference type="ARBA" id="ARBA00038436"/>
    </source>
</evidence>